<sequence>MSGAEAEGQPLDDLFDERRYLPRLAKRASLAIADAFENQGGDYTRIALRMRECGSILEFACYRVGDDEEITRKLVRCSWCRIRLCFLCERARARKRHLNLWQLLRAWLAKRPRDQAILLTLTIRSVSHSELLDAIDRLMASLRRLARCRRFKGAVLAWYRTLEVTRDDETGLWHPHLHVLLIVPPGYFRRSTNGYITQEEWAELWRKFARLDYDPVVDIRALQGVGGGPLDEVGRKSLLEVTKYCTKPSDLVQFDDDGQPYPVDPLVLTTLYDALHGRRLVGMSKALRDLAKQLNLADPEADDADLTDSIPYNAVYLGREFYRWHGGHADYVLVPRAIWSSPQEEQAMPP</sequence>
<name>A0A345ZRH5_9HYPH</name>
<evidence type="ECO:0000313" key="3">
    <source>
        <dbReference type="EMBL" id="AXK79522.1"/>
    </source>
</evidence>
<dbReference type="AlphaFoldDB" id="A0A345ZRH5"/>
<accession>A0A345ZRH5</accession>
<comment type="similarity">
    <text evidence="1">Belongs to the Gram-positive plasmids replication protein type 1 family.</text>
</comment>
<evidence type="ECO:0000313" key="4">
    <source>
        <dbReference type="Proteomes" id="UP000254889"/>
    </source>
</evidence>
<protein>
    <submittedName>
        <fullName evidence="3">Uncharacterized protein</fullName>
    </submittedName>
</protein>
<dbReference type="RefSeq" id="WP_115688296.1">
    <property type="nucleotide sequence ID" value="NZ_CP031417.1"/>
</dbReference>
<evidence type="ECO:0000256" key="1">
    <source>
        <dbReference type="ARBA" id="ARBA00008909"/>
    </source>
</evidence>
<proteinExistence type="inferred from homology"/>
<reference evidence="3 4" key="1">
    <citation type="submission" date="2018-07" db="EMBL/GenBank/DDBJ databases">
        <authorList>
            <person name="Quirk P.G."/>
            <person name="Krulwich T.A."/>
        </authorList>
    </citation>
    <scope>NUCLEOTIDE SEQUENCE [LARGE SCALE GENOMIC DNA]</scope>
    <source>
        <strain evidence="3 4">CC-BB4</strain>
    </source>
</reference>
<organism evidence="3 4">
    <name type="scientific">Pseudolabrys taiwanensis</name>
    <dbReference type="NCBI Taxonomy" id="331696"/>
    <lineage>
        <taxon>Bacteria</taxon>
        <taxon>Pseudomonadati</taxon>
        <taxon>Pseudomonadota</taxon>
        <taxon>Alphaproteobacteria</taxon>
        <taxon>Hyphomicrobiales</taxon>
        <taxon>Xanthobacteraceae</taxon>
        <taxon>Pseudolabrys</taxon>
    </lineage>
</organism>
<gene>
    <name evidence="3" type="ORF">DW352_02705</name>
</gene>
<dbReference type="Proteomes" id="UP000254889">
    <property type="component" value="Chromosome"/>
</dbReference>
<dbReference type="KEGG" id="ptaw:DW352_02705"/>
<dbReference type="GO" id="GO:0006260">
    <property type="term" value="P:DNA replication"/>
    <property type="evidence" value="ECO:0007669"/>
    <property type="project" value="UniProtKB-KW"/>
</dbReference>
<dbReference type="Pfam" id="PF01446">
    <property type="entry name" value="Rep_1"/>
    <property type="match status" value="1"/>
</dbReference>
<dbReference type="OrthoDB" id="5540934at2"/>
<keyword evidence="4" id="KW-1185">Reference proteome</keyword>
<dbReference type="InterPro" id="IPR000989">
    <property type="entry name" value="Rep"/>
</dbReference>
<evidence type="ECO:0000256" key="2">
    <source>
        <dbReference type="ARBA" id="ARBA00022705"/>
    </source>
</evidence>
<dbReference type="EMBL" id="CP031417">
    <property type="protein sequence ID" value="AXK79522.1"/>
    <property type="molecule type" value="Genomic_DNA"/>
</dbReference>
<dbReference type="GO" id="GO:0003677">
    <property type="term" value="F:DNA binding"/>
    <property type="evidence" value="ECO:0007669"/>
    <property type="project" value="InterPro"/>
</dbReference>
<keyword evidence="2" id="KW-0235">DNA replication</keyword>